<evidence type="ECO:0000313" key="3">
    <source>
        <dbReference type="Proteomes" id="UP000250321"/>
    </source>
</evidence>
<evidence type="ECO:0000256" key="1">
    <source>
        <dbReference type="SAM" id="MobiDB-lite"/>
    </source>
</evidence>
<protein>
    <submittedName>
        <fullName evidence="2">Uncharacterized protein</fullName>
    </submittedName>
</protein>
<organism evidence="2 3">
    <name type="scientific">Prunus yedoensis var. nudiflora</name>
    <dbReference type="NCBI Taxonomy" id="2094558"/>
    <lineage>
        <taxon>Eukaryota</taxon>
        <taxon>Viridiplantae</taxon>
        <taxon>Streptophyta</taxon>
        <taxon>Embryophyta</taxon>
        <taxon>Tracheophyta</taxon>
        <taxon>Spermatophyta</taxon>
        <taxon>Magnoliopsida</taxon>
        <taxon>eudicotyledons</taxon>
        <taxon>Gunneridae</taxon>
        <taxon>Pentapetalae</taxon>
        <taxon>rosids</taxon>
        <taxon>fabids</taxon>
        <taxon>Rosales</taxon>
        <taxon>Rosaceae</taxon>
        <taxon>Amygdaloideae</taxon>
        <taxon>Amygdaleae</taxon>
        <taxon>Prunus</taxon>
    </lineage>
</organism>
<dbReference type="AlphaFoldDB" id="A0A314U8K6"/>
<dbReference type="Proteomes" id="UP000250321">
    <property type="component" value="Unassembled WGS sequence"/>
</dbReference>
<evidence type="ECO:0000313" key="2">
    <source>
        <dbReference type="EMBL" id="PQM33725.1"/>
    </source>
</evidence>
<gene>
    <name evidence="2" type="ORF">Pyn_37629</name>
</gene>
<accession>A0A314U8K6</accession>
<feature type="region of interest" description="Disordered" evidence="1">
    <location>
        <begin position="43"/>
        <end position="74"/>
    </location>
</feature>
<name>A0A314U8K6_PRUYE</name>
<reference evidence="2 3" key="1">
    <citation type="submission" date="2018-02" db="EMBL/GenBank/DDBJ databases">
        <title>Draft genome of wild Prunus yedoensis var. nudiflora.</title>
        <authorList>
            <person name="Baek S."/>
            <person name="Kim J.-H."/>
            <person name="Choi K."/>
            <person name="Kim G.-B."/>
            <person name="Cho A."/>
            <person name="Jang H."/>
            <person name="Shin C.-H."/>
            <person name="Yu H.-J."/>
            <person name="Mun J.-H."/>
        </authorList>
    </citation>
    <scope>NUCLEOTIDE SEQUENCE [LARGE SCALE GENOMIC DNA]</scope>
    <source>
        <strain evidence="3">cv. Jeju island</strain>
        <tissue evidence="2">Leaf</tissue>
    </source>
</reference>
<dbReference type="EMBL" id="PJQY01003891">
    <property type="protein sequence ID" value="PQM33725.1"/>
    <property type="molecule type" value="Genomic_DNA"/>
</dbReference>
<proteinExistence type="predicted"/>
<keyword evidence="3" id="KW-1185">Reference proteome</keyword>
<comment type="caution">
    <text evidence="2">The sequence shown here is derived from an EMBL/GenBank/DDBJ whole genome shotgun (WGS) entry which is preliminary data.</text>
</comment>
<sequence>MGNCKARLHEPCVTHHAKQACQKCNDFDAIKCKHKQHAMLSCHATNSSGPKPRNHSGLAEKGVAWMGTSTHRAH</sequence>